<feature type="signal peptide" evidence="2">
    <location>
        <begin position="1"/>
        <end position="26"/>
    </location>
</feature>
<dbReference type="SUPFAM" id="SSF53850">
    <property type="entry name" value="Periplasmic binding protein-like II"/>
    <property type="match status" value="1"/>
</dbReference>
<keyword evidence="4" id="KW-1185">Reference proteome</keyword>
<dbReference type="KEGG" id="bgv:CAL12_24215"/>
<sequence>MAHGSFSFRKLIALSASMLVVTSAAAQSSYPSKPITLVVGFSAGSSIDLVARIIGDKLSKSLGQSVIVENKAGAGGNIAAGYVARAPKDGYTLLVAANSLAVSSALYKNLNFDASKDFQAVAYIGISPVDLKVNARLGINSLDELIKFGKAHPNKLNYGSSGVGGTPHMATVLFEQVTGVKMTHIPYKGGGDALSALMGGQVDVLINPILGSANTDKIKTLAITGDQRSSLSPNVPTFKELGYGKYDIGVYYGIVGPAGMPKDAVDKLNASVRSILADPSVVSTLTEKQGVVLKAESPQAFQDYLDRDIQRWKTIVKETGTSLD</sequence>
<accession>A0A1W6YRH8</accession>
<dbReference type="Gene3D" id="3.40.190.10">
    <property type="entry name" value="Periplasmic binding protein-like II"/>
    <property type="match status" value="1"/>
</dbReference>
<dbReference type="Gene3D" id="3.40.190.150">
    <property type="entry name" value="Bordetella uptake gene, domain 1"/>
    <property type="match status" value="1"/>
</dbReference>
<dbReference type="RefSeq" id="WP_086066937.1">
    <property type="nucleotide sequence ID" value="NZ_CP021108.1"/>
</dbReference>
<feature type="chain" id="PRO_5013048973" description="ABC transporter substrate-binding protein" evidence="2">
    <location>
        <begin position="27"/>
        <end position="324"/>
    </location>
</feature>
<dbReference type="OrthoDB" id="8897534at2"/>
<evidence type="ECO:0000256" key="2">
    <source>
        <dbReference type="SAM" id="SignalP"/>
    </source>
</evidence>
<dbReference type="EMBL" id="CP021108">
    <property type="protein sequence ID" value="ARP83608.1"/>
    <property type="molecule type" value="Genomic_DNA"/>
</dbReference>
<dbReference type="Pfam" id="PF03401">
    <property type="entry name" value="TctC"/>
    <property type="match status" value="1"/>
</dbReference>
<dbReference type="PANTHER" id="PTHR42928">
    <property type="entry name" value="TRICARBOXYLATE-BINDING PROTEIN"/>
    <property type="match status" value="1"/>
</dbReference>
<evidence type="ECO:0000256" key="1">
    <source>
        <dbReference type="ARBA" id="ARBA00006987"/>
    </source>
</evidence>
<evidence type="ECO:0008006" key="5">
    <source>
        <dbReference type="Google" id="ProtNLM"/>
    </source>
</evidence>
<dbReference type="InterPro" id="IPR005064">
    <property type="entry name" value="BUG"/>
</dbReference>
<protein>
    <recommendedName>
        <fullName evidence="5">ABC transporter substrate-binding protein</fullName>
    </recommendedName>
</protein>
<evidence type="ECO:0000313" key="3">
    <source>
        <dbReference type="EMBL" id="ARP83608.1"/>
    </source>
</evidence>
<proteinExistence type="inferred from homology"/>
<dbReference type="Proteomes" id="UP000194151">
    <property type="component" value="Chromosome"/>
</dbReference>
<dbReference type="CDD" id="cd13578">
    <property type="entry name" value="PBP2_Bug27"/>
    <property type="match status" value="1"/>
</dbReference>
<keyword evidence="2" id="KW-0732">Signal</keyword>
<dbReference type="STRING" id="1416806.CAL12_24215"/>
<dbReference type="PANTHER" id="PTHR42928:SF5">
    <property type="entry name" value="BLR1237 PROTEIN"/>
    <property type="match status" value="1"/>
</dbReference>
<dbReference type="InterPro" id="IPR042100">
    <property type="entry name" value="Bug_dom1"/>
</dbReference>
<dbReference type="PIRSF" id="PIRSF017082">
    <property type="entry name" value="YflP"/>
    <property type="match status" value="1"/>
</dbReference>
<name>A0A1W6YRH8_9BORD</name>
<evidence type="ECO:0000313" key="4">
    <source>
        <dbReference type="Proteomes" id="UP000194151"/>
    </source>
</evidence>
<reference evidence="3 4" key="1">
    <citation type="submission" date="2017-05" db="EMBL/GenBank/DDBJ databases">
        <title>Complete and WGS of Bordetella genogroups.</title>
        <authorList>
            <person name="Spilker T."/>
            <person name="LiPuma J."/>
        </authorList>
    </citation>
    <scope>NUCLEOTIDE SEQUENCE [LARGE SCALE GENOMIC DNA]</scope>
    <source>
        <strain evidence="3 4">AU19157</strain>
    </source>
</reference>
<comment type="similarity">
    <text evidence="1">Belongs to the UPF0065 (bug) family.</text>
</comment>
<dbReference type="AlphaFoldDB" id="A0A1W6YRH8"/>
<organism evidence="3 4">
    <name type="scientific">Bordetella genomosp. 8</name>
    <dbReference type="NCBI Taxonomy" id="1416806"/>
    <lineage>
        <taxon>Bacteria</taxon>
        <taxon>Pseudomonadati</taxon>
        <taxon>Pseudomonadota</taxon>
        <taxon>Betaproteobacteria</taxon>
        <taxon>Burkholderiales</taxon>
        <taxon>Alcaligenaceae</taxon>
        <taxon>Bordetella</taxon>
    </lineage>
</organism>
<gene>
    <name evidence="3" type="ORF">CAL12_24215</name>
</gene>